<dbReference type="EMBL" id="CM056741">
    <property type="protein sequence ID" value="KAJ8687537.1"/>
    <property type="molecule type" value="Genomic_DNA"/>
</dbReference>
<evidence type="ECO:0000313" key="2">
    <source>
        <dbReference type="Proteomes" id="UP001239111"/>
    </source>
</evidence>
<reference evidence="1" key="1">
    <citation type="submission" date="2023-04" db="EMBL/GenBank/DDBJ databases">
        <title>A chromosome-level genome assembly of the parasitoid wasp Eretmocerus hayati.</title>
        <authorList>
            <person name="Zhong Y."/>
            <person name="Liu S."/>
            <person name="Liu Y."/>
        </authorList>
    </citation>
    <scope>NUCLEOTIDE SEQUENCE</scope>
    <source>
        <strain evidence="1">ZJU_SS_LIU_2023</strain>
    </source>
</reference>
<proteinExistence type="predicted"/>
<name>A0ACC2PYW1_9HYME</name>
<organism evidence="1 2">
    <name type="scientific">Eretmocerus hayati</name>
    <dbReference type="NCBI Taxonomy" id="131215"/>
    <lineage>
        <taxon>Eukaryota</taxon>
        <taxon>Metazoa</taxon>
        <taxon>Ecdysozoa</taxon>
        <taxon>Arthropoda</taxon>
        <taxon>Hexapoda</taxon>
        <taxon>Insecta</taxon>
        <taxon>Pterygota</taxon>
        <taxon>Neoptera</taxon>
        <taxon>Endopterygota</taxon>
        <taxon>Hymenoptera</taxon>
        <taxon>Apocrita</taxon>
        <taxon>Proctotrupomorpha</taxon>
        <taxon>Chalcidoidea</taxon>
        <taxon>Aphelinidae</taxon>
        <taxon>Aphelininae</taxon>
        <taxon>Eretmocerus</taxon>
    </lineage>
</organism>
<protein>
    <submittedName>
        <fullName evidence="1">Uncharacterized protein</fullName>
    </submittedName>
</protein>
<evidence type="ECO:0000313" key="1">
    <source>
        <dbReference type="EMBL" id="KAJ8687537.1"/>
    </source>
</evidence>
<keyword evidence="2" id="KW-1185">Reference proteome</keyword>
<accession>A0ACC2PYW1</accession>
<gene>
    <name evidence="1" type="ORF">QAD02_023331</name>
</gene>
<comment type="caution">
    <text evidence="1">The sequence shown here is derived from an EMBL/GenBank/DDBJ whole genome shotgun (WGS) entry which is preliminary data.</text>
</comment>
<sequence length="530" mass="59579">MSASIVVNARCGRLRGSIEDSFEGYKYCSFKGIPYAEPPVGQLRFKDPVPLEPWTGEKNATSFGPMCAQTDAITQVSQGDDDCLYLNVYTKSIASTKRRPVMVWIHGGAFMFGSGDDMLYGPDYLLRKDIVLVTINYRLGVLGFLNFNDPVAPGNQGLKDQIMALKWVQQNIASFSGDPKNVTIFGESAGGASVHYLALSPLAKGLFHKAILQSGVACNTWACSSTVEHAYKICEILGNKSKDPAVLVEFLRTIDCKTLIEAQRHAKFPLDKIQSVFSFGPCVDVKSKDPVVPMHPREAVKKGLHVPCIIGCNTREGILFLDGMGGDDFEKFDKNFEEHLNPVTRKMIERNKITPNEFRAIYFKSDSITEQDSEEYVDFSSDVHFIEGIHRTVKYQVKHNSAPTYFYRFSYDKGFSLTKASVSSTLHGSSHFDEVQHLFSMRVLDILGIEKPQKGTVQYKIVQQMTEMWANFAKYGRPTPVTNDLITTHWLPVTDERIFRTLDIGPELRMTQILNFEENLSCGKNIRHKL</sequence>
<dbReference type="Proteomes" id="UP001239111">
    <property type="component" value="Chromosome 1"/>
</dbReference>